<evidence type="ECO:0000313" key="2">
    <source>
        <dbReference type="Proteomes" id="UP000245657"/>
    </source>
</evidence>
<reference evidence="1 2" key="1">
    <citation type="submission" date="2018-05" db="EMBL/GenBank/DDBJ databases">
        <title>Draft genome of Methanospirillum lacunae Ki8-1.</title>
        <authorList>
            <person name="Dueholm M.S."/>
            <person name="Nielsen P.H."/>
            <person name="Bakmann L.F."/>
            <person name="Otzen D.E."/>
        </authorList>
    </citation>
    <scope>NUCLEOTIDE SEQUENCE [LARGE SCALE GENOMIC DNA]</scope>
    <source>
        <strain evidence="1 2">Ki8-1</strain>
    </source>
</reference>
<gene>
    <name evidence="1" type="ORF">DK846_12665</name>
</gene>
<evidence type="ECO:0000313" key="1">
    <source>
        <dbReference type="EMBL" id="PWR71691.1"/>
    </source>
</evidence>
<comment type="caution">
    <text evidence="1">The sequence shown here is derived from an EMBL/GenBank/DDBJ whole genome shotgun (WGS) entry which is preliminary data.</text>
</comment>
<accession>A0A2V2N7Z3</accession>
<sequence length="69" mass="7983">MKTLNQNRQLLWFTFLSGLVLTGNTIGEGVFYFLDRIMQLDIFVSHTQDFLLVFMTLFCRVYLQGGALS</sequence>
<organism evidence="1 2">
    <name type="scientific">Methanospirillum lacunae</name>
    <dbReference type="NCBI Taxonomy" id="668570"/>
    <lineage>
        <taxon>Archaea</taxon>
        <taxon>Methanobacteriati</taxon>
        <taxon>Methanobacteriota</taxon>
        <taxon>Stenosarchaea group</taxon>
        <taxon>Methanomicrobia</taxon>
        <taxon>Methanomicrobiales</taxon>
        <taxon>Methanospirillaceae</taxon>
        <taxon>Methanospirillum</taxon>
    </lineage>
</organism>
<protein>
    <submittedName>
        <fullName evidence="1">Uncharacterized protein</fullName>
    </submittedName>
</protein>
<name>A0A2V2N7Z3_9EURY</name>
<proteinExistence type="predicted"/>
<dbReference type="AlphaFoldDB" id="A0A2V2N7Z3"/>
<keyword evidence="2" id="KW-1185">Reference proteome</keyword>
<dbReference type="EMBL" id="QGMY01000008">
    <property type="protein sequence ID" value="PWR71691.1"/>
    <property type="molecule type" value="Genomic_DNA"/>
</dbReference>
<dbReference type="Proteomes" id="UP000245657">
    <property type="component" value="Unassembled WGS sequence"/>
</dbReference>